<feature type="compositionally biased region" description="Polar residues" evidence="1">
    <location>
        <begin position="121"/>
        <end position="131"/>
    </location>
</feature>
<name>A0A1R2CQ01_9CILI</name>
<dbReference type="Proteomes" id="UP000187209">
    <property type="component" value="Unassembled WGS sequence"/>
</dbReference>
<feature type="region of interest" description="Disordered" evidence="1">
    <location>
        <begin position="107"/>
        <end position="132"/>
    </location>
</feature>
<evidence type="ECO:0000313" key="3">
    <source>
        <dbReference type="Proteomes" id="UP000187209"/>
    </source>
</evidence>
<reference evidence="2 3" key="1">
    <citation type="submission" date="2016-11" db="EMBL/GenBank/DDBJ databases">
        <title>The macronuclear genome of Stentor coeruleus: a giant cell with tiny introns.</title>
        <authorList>
            <person name="Slabodnick M."/>
            <person name="Ruby J.G."/>
            <person name="Reiff S.B."/>
            <person name="Swart E.C."/>
            <person name="Gosai S."/>
            <person name="Prabakaran S."/>
            <person name="Witkowska E."/>
            <person name="Larue G.E."/>
            <person name="Fisher S."/>
            <person name="Freeman R.M."/>
            <person name="Gunawardena J."/>
            <person name="Chu W."/>
            <person name="Stover N.A."/>
            <person name="Gregory B.D."/>
            <person name="Nowacki M."/>
            <person name="Derisi J."/>
            <person name="Roy S.W."/>
            <person name="Marshall W.F."/>
            <person name="Sood P."/>
        </authorList>
    </citation>
    <scope>NUCLEOTIDE SEQUENCE [LARGE SCALE GENOMIC DNA]</scope>
    <source>
        <strain evidence="2">WM001</strain>
    </source>
</reference>
<evidence type="ECO:0000313" key="2">
    <source>
        <dbReference type="EMBL" id="OMJ91063.1"/>
    </source>
</evidence>
<gene>
    <name evidence="2" type="ORF">SteCoe_6419</name>
</gene>
<proteinExistence type="predicted"/>
<evidence type="ECO:0000256" key="1">
    <source>
        <dbReference type="SAM" id="MobiDB-lite"/>
    </source>
</evidence>
<sequence>MQENVENDSKRETQNSFLKETTFNSDIGIEIRKEIEKKYKNSKSNHYYVFPRREPEGFTSRRNLTREKHSIGANKLNKYSLNNEIYKIYSREAVSLKRINNYFEETKSRKMPSTSKKHLRNQSSPYRSRSPIQKPREFSAYLQISLNKKKKKFQLGEINTSQLPAIGNNKLTSHAALKSLIQNTRKKILRQNPLEKF</sequence>
<dbReference type="EMBL" id="MPUH01000089">
    <property type="protein sequence ID" value="OMJ91063.1"/>
    <property type="molecule type" value="Genomic_DNA"/>
</dbReference>
<comment type="caution">
    <text evidence="2">The sequence shown here is derived from an EMBL/GenBank/DDBJ whole genome shotgun (WGS) entry which is preliminary data.</text>
</comment>
<dbReference type="AlphaFoldDB" id="A0A1R2CQ01"/>
<organism evidence="2 3">
    <name type="scientific">Stentor coeruleus</name>
    <dbReference type="NCBI Taxonomy" id="5963"/>
    <lineage>
        <taxon>Eukaryota</taxon>
        <taxon>Sar</taxon>
        <taxon>Alveolata</taxon>
        <taxon>Ciliophora</taxon>
        <taxon>Postciliodesmatophora</taxon>
        <taxon>Heterotrichea</taxon>
        <taxon>Heterotrichida</taxon>
        <taxon>Stentoridae</taxon>
        <taxon>Stentor</taxon>
    </lineage>
</organism>
<protein>
    <submittedName>
        <fullName evidence="2">Uncharacterized protein</fullName>
    </submittedName>
</protein>
<accession>A0A1R2CQ01</accession>
<keyword evidence="3" id="KW-1185">Reference proteome</keyword>